<feature type="region of interest" description="Disordered" evidence="1">
    <location>
        <begin position="1277"/>
        <end position="1296"/>
    </location>
</feature>
<name>A0A2T9ZD68_9FUNG</name>
<dbReference type="PANTHER" id="PTHR12975">
    <property type="entry name" value="TRANSPORT PROTEIN TRAPP"/>
    <property type="match status" value="1"/>
</dbReference>
<accession>A0A2T9ZD68</accession>
<proteinExistence type="predicted"/>
<dbReference type="Pfam" id="PF12739">
    <property type="entry name" value="TRAPPC-Trs85"/>
    <property type="match status" value="1"/>
</dbReference>
<organism evidence="2 3">
    <name type="scientific">Smittium megazygosporum</name>
    <dbReference type="NCBI Taxonomy" id="133381"/>
    <lineage>
        <taxon>Eukaryota</taxon>
        <taxon>Fungi</taxon>
        <taxon>Fungi incertae sedis</taxon>
        <taxon>Zoopagomycota</taxon>
        <taxon>Kickxellomycotina</taxon>
        <taxon>Harpellomycetes</taxon>
        <taxon>Harpellales</taxon>
        <taxon>Legeriomycetaceae</taxon>
        <taxon>Smittium</taxon>
    </lineage>
</organism>
<gene>
    <name evidence="2" type="ORF">BB560_002996</name>
</gene>
<dbReference type="EMBL" id="MBFS01000421">
    <property type="protein sequence ID" value="PVV02544.1"/>
    <property type="molecule type" value="Genomic_DNA"/>
</dbReference>
<evidence type="ECO:0000256" key="1">
    <source>
        <dbReference type="SAM" id="MobiDB-lite"/>
    </source>
</evidence>
<dbReference type="PANTHER" id="PTHR12975:SF6">
    <property type="entry name" value="TRAFFICKING PROTEIN PARTICLE COMPLEX SUBUNIT 8"/>
    <property type="match status" value="1"/>
</dbReference>
<dbReference type="Proteomes" id="UP000245609">
    <property type="component" value="Unassembled WGS sequence"/>
</dbReference>
<evidence type="ECO:0000313" key="2">
    <source>
        <dbReference type="EMBL" id="PVV02544.1"/>
    </source>
</evidence>
<keyword evidence="3" id="KW-1185">Reference proteome</keyword>
<dbReference type="GO" id="GO:1990072">
    <property type="term" value="C:TRAPPIII protein complex"/>
    <property type="evidence" value="ECO:0007669"/>
    <property type="project" value="TreeGrafter"/>
</dbReference>
<dbReference type="InterPro" id="IPR024420">
    <property type="entry name" value="TRAPP_III_complex_Trs85"/>
</dbReference>
<sequence>MSLESKVNSGFKFVVNSFCPKILLVCSPAVQEFARKYNFEDFSFLLNPLAENVSLNSRIIDGDGDGYFLTSLTVQFISDCSPTKEWKPNKKTISEWISIATLSTSNINTSSDSIQPGFFSTPWYDHFRGKWVNLINRTNFESFNHPIITVLAASTNDDNPFQQFKDLLDHPQVQNARKSFFNGSEMSFYHILLSEQQYPGDEPIPSPNPGTAALFNELRNKLGENITLLNFDFKPLTPETTPSTNLWLNYYQSNEFTSDPNFKLGAGLSTSNLAEIRKALKQVISQGLISHMQRQVLILSDQTSSIRKGFAGRLFSAGRKYFSGASLKQSNKATDEYGEVYYTKESVEYKLRKLADYMFMLKGYKASQSIYSVASREFLSEQSNKAYASAQEMAGISKLLEPTRAFRDFNTNALNAINAYKKSIWQSELYGFRCVILFYELFKEKSNYFSAAEILQKVSNTSLHIPNALFLEQIFLVKLINKHFRKAVLYNRLAGEQYELGDQHIHAYRCYTNKINSQFYETWKSARSKSNILISNTAKHLNAQIKLFECYRDLVNDFDLEEPEQQKYLDLLIDLYNSEAHLYTKAEGPSNSEFQFPIILLNTIQLVSSPEGSGEDCIMKWADPNSKPLKESTSYSTWCSPGEFVSFHIVIENPLKIPITLANVRLGFDFILENSLNSDEFAISAQPSCSLIPFVVLEPMSKFMLEISIQCVTCGTLFLRELLFELFSTIPIKKSLQKSPHIVKQSSFGGPKISQSDDSTNCPKIIISSNLPKLNIVMENSPDMLFAGEHSNPYLVISNDGSQNVESVVLWMSHPEYFYIDENLVQYFSGGTANDNYLPKCDIFKPFPGQLASDKKLDYSITVASNMFKAGSLNQIKLHQPLAPGDKMAVPIHFQCNCPDSYIFEFIVGYSTQTVSNLFKSCKRSFRFEVLCDIEPFLSLSTNIRLSKKHFSKHIFSVTVQNKRKDTSVNVDQLSFFSSSYKLVPLSTLPSIILPGQSVSITFYVETTDNIPESELLELQNQLVSKIQQFINSGHSKKNARKSFGSNIPVQLTTLFPNNSDTLKVGLESIEFLKHLSFSKKFHRRKMFAKSNNFYDKNILNNILGVYSLARMDLSLFWHINGFGDVKRGSIYLFDLEVESLDLFLEGKLKLKENSSNGLLLKVKEIEKTRSRAAKLWNTVTRPLESMRASDTPVHVSLECFDKDGLESTNYIRFSSSDKAEIRLSIKCTLKNAVKNLGFKYVFSLDNMQDSLVHYNKGVMDNGDNQGTLSEQSNNKEILNSPFSNTPGLAGETEPEQIRGSEYSEWSWVGFTQFEGEISGDETKVLDLSAICYGPGTVDLNQWHLTIDPVFQDEATYKNVSGYQEPLCIEPTNSKFVYLV</sequence>
<dbReference type="OrthoDB" id="437922at2759"/>
<dbReference type="STRING" id="133381.A0A2T9ZD68"/>
<feature type="compositionally biased region" description="Polar residues" evidence="1">
    <location>
        <begin position="1277"/>
        <end position="1287"/>
    </location>
</feature>
<comment type="caution">
    <text evidence="2">The sequence shown here is derived from an EMBL/GenBank/DDBJ whole genome shotgun (WGS) entry which is preliminary data.</text>
</comment>
<evidence type="ECO:0000313" key="3">
    <source>
        <dbReference type="Proteomes" id="UP000245609"/>
    </source>
</evidence>
<protein>
    <submittedName>
        <fullName evidence="2">Uncharacterized protein</fullName>
    </submittedName>
</protein>
<reference evidence="2 3" key="1">
    <citation type="journal article" date="2018" name="MBio">
        <title>Comparative Genomics Reveals the Core Gene Toolbox for the Fungus-Insect Symbiosis.</title>
        <authorList>
            <person name="Wang Y."/>
            <person name="Stata M."/>
            <person name="Wang W."/>
            <person name="Stajich J.E."/>
            <person name="White M.M."/>
            <person name="Moncalvo J.M."/>
        </authorList>
    </citation>
    <scope>NUCLEOTIDE SEQUENCE [LARGE SCALE GENOMIC DNA]</scope>
    <source>
        <strain evidence="2 3">SC-DP-2</strain>
    </source>
</reference>